<evidence type="ECO:0000313" key="1">
    <source>
        <dbReference type="EMBL" id="VXC48128.1"/>
    </source>
</evidence>
<dbReference type="Proteomes" id="UP000433737">
    <property type="component" value="Unassembled WGS sequence"/>
</dbReference>
<comment type="caution">
    <text evidence="1">The sequence shown here is derived from an EMBL/GenBank/DDBJ whole genome shotgun (WGS) entry which is preliminary data.</text>
</comment>
<dbReference type="AlphaFoldDB" id="A0AAX3JB95"/>
<reference evidence="1 2" key="1">
    <citation type="submission" date="2019-10" db="EMBL/GenBank/DDBJ databases">
        <authorList>
            <person name="Karimi E."/>
        </authorList>
    </citation>
    <scope>NUCLEOTIDE SEQUENCE [LARGE SCALE GENOMIC DNA]</scope>
    <source>
        <strain evidence="1">Pantoea sp. 111</strain>
    </source>
</reference>
<evidence type="ECO:0000313" key="2">
    <source>
        <dbReference type="Proteomes" id="UP000433737"/>
    </source>
</evidence>
<gene>
    <name evidence="1" type="ORF">PANT111_440011</name>
</gene>
<dbReference type="EMBL" id="CABWMH010000039">
    <property type="protein sequence ID" value="VXC48128.1"/>
    <property type="molecule type" value="Genomic_DNA"/>
</dbReference>
<protein>
    <submittedName>
        <fullName evidence="1">Uncharacterized protein</fullName>
    </submittedName>
</protein>
<accession>A0AAX3JB95</accession>
<name>A0AAX3JB95_9GAMM</name>
<proteinExistence type="predicted"/>
<organism evidence="1 2">
    <name type="scientific">Pantoea brenneri</name>
    <dbReference type="NCBI Taxonomy" id="472694"/>
    <lineage>
        <taxon>Bacteria</taxon>
        <taxon>Pseudomonadati</taxon>
        <taxon>Pseudomonadota</taxon>
        <taxon>Gammaproteobacteria</taxon>
        <taxon>Enterobacterales</taxon>
        <taxon>Erwiniaceae</taxon>
        <taxon>Pantoea</taxon>
    </lineage>
</organism>
<sequence length="63" mass="7548">MYLSYTKLVICLNVSQKNTRPPMKGQVQNEVKRLNARKHSFFYCLRYASEIKHSCEFSDYPER</sequence>